<organism evidence="4 5">
    <name type="scientific">Segatella bryantii</name>
    <name type="common">Prevotella bryantii</name>
    <dbReference type="NCBI Taxonomy" id="77095"/>
    <lineage>
        <taxon>Bacteria</taxon>
        <taxon>Pseudomonadati</taxon>
        <taxon>Bacteroidota</taxon>
        <taxon>Bacteroidia</taxon>
        <taxon>Bacteroidales</taxon>
        <taxon>Prevotellaceae</taxon>
        <taxon>Segatella</taxon>
    </lineage>
</organism>
<keyword evidence="2" id="KW-0472">Membrane</keyword>
<feature type="transmembrane region" description="Helical" evidence="2">
    <location>
        <begin position="112"/>
        <end position="133"/>
    </location>
</feature>
<keyword evidence="2" id="KW-0812">Transmembrane</keyword>
<proteinExistence type="predicted"/>
<keyword evidence="5" id="KW-1185">Reference proteome</keyword>
<dbReference type="InterPro" id="IPR032508">
    <property type="entry name" value="FecR_C"/>
</dbReference>
<dbReference type="Pfam" id="PF16344">
    <property type="entry name" value="FecR_C"/>
    <property type="match status" value="1"/>
</dbReference>
<feature type="domain" description="Protein FecR C-terminal" evidence="3">
    <location>
        <begin position="173"/>
        <end position="240"/>
    </location>
</feature>
<protein>
    <recommendedName>
        <fullName evidence="3">Protein FecR C-terminal domain-containing protein</fullName>
    </recommendedName>
</protein>
<reference evidence="4 5" key="1">
    <citation type="submission" date="2017-08" db="EMBL/GenBank/DDBJ databases">
        <title>Comparative genomics of non-oral Prevotella species.</title>
        <authorList>
            <person name="Accetto T."/>
            <person name="Nograsek B."/>
            <person name="Avgustin G."/>
        </authorList>
    </citation>
    <scope>NUCLEOTIDE SEQUENCE [LARGE SCALE GENOMIC DNA]</scope>
    <source>
        <strain evidence="4 5">TC1-1</strain>
    </source>
</reference>
<feature type="compositionally biased region" description="Basic and acidic residues" evidence="1">
    <location>
        <begin position="7"/>
        <end position="26"/>
    </location>
</feature>
<dbReference type="Proteomes" id="UP000216189">
    <property type="component" value="Unassembled WGS sequence"/>
</dbReference>
<evidence type="ECO:0000313" key="4">
    <source>
        <dbReference type="EMBL" id="OYP55283.1"/>
    </source>
</evidence>
<name>A0ABX4EH67_SEGBR</name>
<evidence type="ECO:0000256" key="1">
    <source>
        <dbReference type="SAM" id="MobiDB-lite"/>
    </source>
</evidence>
<evidence type="ECO:0000256" key="2">
    <source>
        <dbReference type="SAM" id="Phobius"/>
    </source>
</evidence>
<keyword evidence="2" id="KW-1133">Transmembrane helix</keyword>
<dbReference type="EMBL" id="NPJF01000030">
    <property type="protein sequence ID" value="OYP55283.1"/>
    <property type="molecule type" value="Genomic_DNA"/>
</dbReference>
<dbReference type="Gene3D" id="3.55.50.30">
    <property type="match status" value="1"/>
</dbReference>
<evidence type="ECO:0000313" key="5">
    <source>
        <dbReference type="Proteomes" id="UP000216189"/>
    </source>
</evidence>
<feature type="region of interest" description="Disordered" evidence="1">
    <location>
        <begin position="1"/>
        <end position="33"/>
    </location>
</feature>
<evidence type="ECO:0000259" key="3">
    <source>
        <dbReference type="Pfam" id="PF16344"/>
    </source>
</evidence>
<gene>
    <name evidence="4" type="ORF">CIK91_07135</name>
</gene>
<sequence>MTTTMETTKEREQNQARLSSAEREGARQSQTTNENIRQLLEMLDNPDAYTEQQIQNIINHDEDTRETYRLMVEAKRSSRHRQNKKPVDVDAAWQRFNQKFQPKQSISNWMKIAASFIGVLLVSGIAFAAIHIVRQYQKQETPQTEIAENVTPPVTTLPADTLTKDTVTVQPVIYDNIPLEKMLPEIAAHYDVKVVFANDEARGLRFHFVWNPQKGIDQIISDLNQFERLNVTLKDNQITVE</sequence>
<accession>A0ABX4EH67</accession>
<comment type="caution">
    <text evidence="4">The sequence shown here is derived from an EMBL/GenBank/DDBJ whole genome shotgun (WGS) entry which is preliminary data.</text>
</comment>